<dbReference type="EC" id="2.7.13.3" evidence="2"/>
<dbReference type="InterPro" id="IPR005467">
    <property type="entry name" value="His_kinase_dom"/>
</dbReference>
<keyword evidence="4" id="KW-0175">Coiled coil</keyword>
<name>A0ABU9U9P6_9GAMM</name>
<dbReference type="PANTHER" id="PTHR43547">
    <property type="entry name" value="TWO-COMPONENT HISTIDINE KINASE"/>
    <property type="match status" value="1"/>
</dbReference>
<dbReference type="SUPFAM" id="SSF55874">
    <property type="entry name" value="ATPase domain of HSP90 chaperone/DNA topoisomerase II/histidine kinase"/>
    <property type="match status" value="1"/>
</dbReference>
<dbReference type="InterPro" id="IPR036890">
    <property type="entry name" value="HATPase_C_sf"/>
</dbReference>
<dbReference type="Gene3D" id="2.130.10.10">
    <property type="entry name" value="YVTN repeat-like/Quinoprotein amine dehydrogenase"/>
    <property type="match status" value="2"/>
</dbReference>
<dbReference type="SMART" id="SM00387">
    <property type="entry name" value="HATPase_c"/>
    <property type="match status" value="1"/>
</dbReference>
<dbReference type="InterPro" id="IPR011044">
    <property type="entry name" value="Quino_amine_DH_bsu"/>
</dbReference>
<evidence type="ECO:0000256" key="1">
    <source>
        <dbReference type="ARBA" id="ARBA00000085"/>
    </source>
</evidence>
<dbReference type="SUPFAM" id="SSF47384">
    <property type="entry name" value="Homodimeric domain of signal transducing histidine kinase"/>
    <property type="match status" value="1"/>
</dbReference>
<evidence type="ECO:0000256" key="3">
    <source>
        <dbReference type="ARBA" id="ARBA00022553"/>
    </source>
</evidence>
<dbReference type="InterPro" id="IPR011110">
    <property type="entry name" value="Reg_prop"/>
</dbReference>
<gene>
    <name evidence="8" type="ORF">WNY63_21360</name>
</gene>
<dbReference type="InterPro" id="IPR036097">
    <property type="entry name" value="HisK_dim/P_sf"/>
</dbReference>
<accession>A0ABU9U9P6</accession>
<dbReference type="Gene3D" id="1.10.287.130">
    <property type="match status" value="1"/>
</dbReference>
<dbReference type="Pfam" id="PF02518">
    <property type="entry name" value="HATPase_c"/>
    <property type="match status" value="1"/>
</dbReference>
<dbReference type="Pfam" id="PF07494">
    <property type="entry name" value="Reg_prop"/>
    <property type="match status" value="1"/>
</dbReference>
<evidence type="ECO:0000256" key="2">
    <source>
        <dbReference type="ARBA" id="ARBA00012438"/>
    </source>
</evidence>
<feature type="coiled-coil region" evidence="4">
    <location>
        <begin position="1004"/>
        <end position="1031"/>
    </location>
</feature>
<keyword evidence="9" id="KW-1185">Reference proteome</keyword>
<dbReference type="InterPro" id="IPR004358">
    <property type="entry name" value="Sig_transdc_His_kin-like_C"/>
</dbReference>
<dbReference type="Proteomes" id="UP001388366">
    <property type="component" value="Unassembled WGS sequence"/>
</dbReference>
<protein>
    <recommendedName>
        <fullName evidence="2">histidine kinase</fullName>
        <ecNumber evidence="2">2.7.13.3</ecNumber>
    </recommendedName>
</protein>
<dbReference type="SUPFAM" id="SSF63829">
    <property type="entry name" value="Calcium-dependent phosphotriesterase"/>
    <property type="match status" value="2"/>
</dbReference>
<feature type="chain" id="PRO_5046198971" description="histidine kinase" evidence="6">
    <location>
        <begin position="34"/>
        <end position="1283"/>
    </location>
</feature>
<evidence type="ECO:0000256" key="5">
    <source>
        <dbReference type="SAM" id="Phobius"/>
    </source>
</evidence>
<dbReference type="RefSeq" id="WP_342884734.1">
    <property type="nucleotide sequence ID" value="NZ_JBBMQU010000080.1"/>
</dbReference>
<dbReference type="InterPro" id="IPR013783">
    <property type="entry name" value="Ig-like_fold"/>
</dbReference>
<dbReference type="InterPro" id="IPR003594">
    <property type="entry name" value="HATPase_dom"/>
</dbReference>
<dbReference type="Pfam" id="PF13185">
    <property type="entry name" value="GAF_2"/>
    <property type="match status" value="1"/>
</dbReference>
<evidence type="ECO:0000259" key="7">
    <source>
        <dbReference type="PROSITE" id="PS50109"/>
    </source>
</evidence>
<dbReference type="SMART" id="SM00065">
    <property type="entry name" value="GAF"/>
    <property type="match status" value="1"/>
</dbReference>
<dbReference type="SUPFAM" id="SSF55781">
    <property type="entry name" value="GAF domain-like"/>
    <property type="match status" value="1"/>
</dbReference>
<dbReference type="SUPFAM" id="SSF50969">
    <property type="entry name" value="YVTN repeat-like/Quinoprotein amine dehydrogenase"/>
    <property type="match status" value="1"/>
</dbReference>
<evidence type="ECO:0000313" key="9">
    <source>
        <dbReference type="Proteomes" id="UP001388366"/>
    </source>
</evidence>
<keyword evidence="3" id="KW-0597">Phosphoprotein</keyword>
<comment type="caution">
    <text evidence="8">The sequence shown here is derived from an EMBL/GenBank/DDBJ whole genome shotgun (WGS) entry which is preliminary data.</text>
</comment>
<reference evidence="8 9" key="1">
    <citation type="submission" date="2024-03" db="EMBL/GenBank/DDBJ databases">
        <title>Community enrichment and isolation of bacterial strains for fucoidan degradation.</title>
        <authorList>
            <person name="Sichert A."/>
        </authorList>
    </citation>
    <scope>NUCLEOTIDE SEQUENCE [LARGE SCALE GENOMIC DNA]</scope>
    <source>
        <strain evidence="8 9">AS81</strain>
    </source>
</reference>
<evidence type="ECO:0000256" key="6">
    <source>
        <dbReference type="SAM" id="SignalP"/>
    </source>
</evidence>
<feature type="signal peptide" evidence="6">
    <location>
        <begin position="1"/>
        <end position="33"/>
    </location>
</feature>
<evidence type="ECO:0000256" key="4">
    <source>
        <dbReference type="SAM" id="Coils"/>
    </source>
</evidence>
<dbReference type="InterPro" id="IPR015943">
    <property type="entry name" value="WD40/YVTN_repeat-like_dom_sf"/>
</dbReference>
<proteinExistence type="predicted"/>
<feature type="transmembrane region" description="Helical" evidence="5">
    <location>
        <begin position="792"/>
        <end position="810"/>
    </location>
</feature>
<sequence length="1283" mass="143373">MIFLKHNQFYSFVWRIFFSFFLLATLFNNSVTAAPSIHGTKLTDFKYAQPLFTTIDDNAKIVNGAITSGIEANNGIFWFGTQNGLVSFDGVSFTRFEHQPGNKNSPAADYIVAIAQDQDGGIWLATRTSGLTRFDPISNEFIHISTQSQNMALMSNTLRTLKIDSNNQLWVGHELGVEKLDLNSKQSTHYILPTQGEITYNFFETNDGAIWACSTKGVFVKGVNDTHFSSISQLKNLDIRSVYQDPTGTYWLGSRSGLWFWDGVSDPVSASSDNSHVNSNAYVRSIIALDNNQVWVATYGEGIWVFNLETKQWLNTYKHDPSVATSLVYDEIGTLFLSKNGTILIGTWGAGLQILNSNTVNNFAMLRYTLLHDKGLSYANVRTIFELENGTILVGTTGNGVDVIEPKNGRLKTINSDLSGKKISNVVSLAEQKDGTLWAGTTSSGLVKIHLKEGHFSQLELTGLEKGAILRLLVLNDQSLAVGTAKGVCIIKRGSRHCESLIKKLDGKKMNDTVTSMIQDNANSLWIGSHNGLYRKRADQTVLDHFQTDNLSQGLSHNYVLGMVVDQANNMWLTTSTGFDKVTDLEQIQPIFNQMKGEFPIGKQSPGANMLIDKDQRIWSATSIIDLSTKQFRLLNNGYGVDIGVAWLGSYTKLRSGLMVFGGTKGVLIVDPNKFPFSITPSKLNTVRLKVNGESAPLSRLNNFILKPEEASFNIQIAVNELLHKSLVYEYQLLPDQPQWRLIDADAPYVQLSKLSPQDYTLTTRAYYKNNTAQISPSVLSFTVQPTLIQTLWFRLLIVGISLIILGLIFRWRIGIVKAKAIKLEELVSQRTREIQVINQIGQQFTLQLLLDELLNDIYAQINEIFQADRFGIGIINNDKNCLEFNYAVERGVRYVAYERSMEEPGQLAVYAVEHNQSVLINDYDTQFHHYYPEQDNANHQLHSGSKEIKALSMMYVPMQHNGKMLGVISIQSVKPNSYHAHDLTLLESLASYVTIALSNAQSHQHLLEMHQTLQNNIEELKHTQEQLIMHEKMAQLGQLVAGIAHEVNTPIGITITASSILQDYTHQLQKHFSANTLSRSIFNQYFERADQSLILIKTNAERAAELVQRFKQIAVENSFEIAESINIEEFIYDIIKSHTSTIAAKKVQVDINIVNKGKLISCPNALSQVLFCIINNSLTHAFNDVSNKVIHFKIEFTQTQCLIDIADSGVGIAADAIDKIFDPFYTTNRSQGGTGLGLSIAFNLMHQVLQGTIECESEIGVGTTFSLCLPINIRHNLEHEGQ</sequence>
<comment type="catalytic activity">
    <reaction evidence="1">
        <text>ATP + protein L-histidine = ADP + protein N-phospho-L-histidine.</text>
        <dbReference type="EC" id="2.7.13.3"/>
    </reaction>
</comment>
<dbReference type="InterPro" id="IPR003018">
    <property type="entry name" value="GAF"/>
</dbReference>
<keyword evidence="5" id="KW-1133">Transmembrane helix</keyword>
<evidence type="ECO:0000313" key="8">
    <source>
        <dbReference type="EMBL" id="MEM5553258.1"/>
    </source>
</evidence>
<dbReference type="PANTHER" id="PTHR43547:SF2">
    <property type="entry name" value="HYBRID SIGNAL TRANSDUCTION HISTIDINE KINASE C"/>
    <property type="match status" value="1"/>
</dbReference>
<keyword evidence="6" id="KW-0732">Signal</keyword>
<dbReference type="InterPro" id="IPR029016">
    <property type="entry name" value="GAF-like_dom_sf"/>
</dbReference>
<dbReference type="Gene3D" id="2.60.40.10">
    <property type="entry name" value="Immunoglobulins"/>
    <property type="match status" value="1"/>
</dbReference>
<dbReference type="PRINTS" id="PR00344">
    <property type="entry name" value="BCTRLSENSOR"/>
</dbReference>
<dbReference type="InterPro" id="IPR003661">
    <property type="entry name" value="HisK_dim/P_dom"/>
</dbReference>
<keyword evidence="5" id="KW-0812">Transmembrane</keyword>
<dbReference type="Gene3D" id="3.30.450.40">
    <property type="match status" value="1"/>
</dbReference>
<feature type="domain" description="Histidine kinase" evidence="7">
    <location>
        <begin position="1043"/>
        <end position="1274"/>
    </location>
</feature>
<dbReference type="Gene3D" id="3.30.565.10">
    <property type="entry name" value="Histidine kinase-like ATPase, C-terminal domain"/>
    <property type="match status" value="1"/>
</dbReference>
<keyword evidence="5" id="KW-0472">Membrane</keyword>
<organism evidence="8 9">
    <name type="scientific">Pseudoalteromonas neustonica</name>
    <dbReference type="NCBI Taxonomy" id="1840331"/>
    <lineage>
        <taxon>Bacteria</taxon>
        <taxon>Pseudomonadati</taxon>
        <taxon>Pseudomonadota</taxon>
        <taxon>Gammaproteobacteria</taxon>
        <taxon>Alteromonadales</taxon>
        <taxon>Pseudoalteromonadaceae</taxon>
        <taxon>Pseudoalteromonas</taxon>
    </lineage>
</organism>
<dbReference type="PROSITE" id="PS50109">
    <property type="entry name" value="HIS_KIN"/>
    <property type="match status" value="1"/>
</dbReference>
<dbReference type="EMBL" id="JBBMQU010000080">
    <property type="protein sequence ID" value="MEM5553258.1"/>
    <property type="molecule type" value="Genomic_DNA"/>
</dbReference>
<dbReference type="CDD" id="cd00082">
    <property type="entry name" value="HisKA"/>
    <property type="match status" value="1"/>
</dbReference>